<name>A0A370TEQ7_9HELO</name>
<sequence length="233" mass="25584">MKVILSGATGYIGKEVLSQALNHPSITELVCITRRPLPEPFATNPKVKVIVLDDFLSYPPQVLSELKGAEACIWALGAPAFRMSDLEECRKIEIGFTHAAGEAFASSLAPQLKEQGKTFRFVYLSGAWAERDASKKLWFMPQTRMIKGEVERGLIALQQKESNNFEVTVIRPTGVLPKYIMIPNLLIGLLNFVKLDTVASVMVDEAVGGVNGHRTLEASDLRAKAQKLSASNK</sequence>
<protein>
    <recommendedName>
        <fullName evidence="1">NAD(P)-binding domain-containing protein</fullName>
    </recommendedName>
</protein>
<dbReference type="Proteomes" id="UP000254866">
    <property type="component" value="Unassembled WGS sequence"/>
</dbReference>
<evidence type="ECO:0000313" key="3">
    <source>
        <dbReference type="Proteomes" id="UP000254866"/>
    </source>
</evidence>
<keyword evidence="3" id="KW-1185">Reference proteome</keyword>
<dbReference type="STRING" id="2656787.A0A370TEQ7"/>
<dbReference type="Gene3D" id="3.40.50.720">
    <property type="entry name" value="NAD(P)-binding Rossmann-like Domain"/>
    <property type="match status" value="1"/>
</dbReference>
<dbReference type="InterPro" id="IPR036291">
    <property type="entry name" value="NAD(P)-bd_dom_sf"/>
</dbReference>
<proteinExistence type="predicted"/>
<dbReference type="InterPro" id="IPR016040">
    <property type="entry name" value="NAD(P)-bd_dom"/>
</dbReference>
<dbReference type="AlphaFoldDB" id="A0A370TEQ7"/>
<dbReference type="GeneID" id="43601463"/>
<organism evidence="2 3">
    <name type="scientific">Venustampulla echinocandica</name>
    <dbReference type="NCBI Taxonomy" id="2656787"/>
    <lineage>
        <taxon>Eukaryota</taxon>
        <taxon>Fungi</taxon>
        <taxon>Dikarya</taxon>
        <taxon>Ascomycota</taxon>
        <taxon>Pezizomycotina</taxon>
        <taxon>Leotiomycetes</taxon>
        <taxon>Helotiales</taxon>
        <taxon>Pleuroascaceae</taxon>
        <taxon>Venustampulla</taxon>
    </lineage>
</organism>
<dbReference type="PANTHER" id="PTHR14097:SF9">
    <property type="entry name" value="EPIMERASE, PUTATIVE (AFU_ORTHOLOGUE AFUA_8G07320)-RELATED"/>
    <property type="match status" value="1"/>
</dbReference>
<dbReference type="PANTHER" id="PTHR14097">
    <property type="entry name" value="OXIDOREDUCTASE HTATIP2"/>
    <property type="match status" value="1"/>
</dbReference>
<feature type="domain" description="NAD(P)-binding" evidence="1">
    <location>
        <begin position="7"/>
        <end position="174"/>
    </location>
</feature>
<gene>
    <name evidence="2" type="ORF">BP5553_08614</name>
</gene>
<evidence type="ECO:0000259" key="1">
    <source>
        <dbReference type="Pfam" id="PF13460"/>
    </source>
</evidence>
<comment type="caution">
    <text evidence="2">The sequence shown here is derived from an EMBL/GenBank/DDBJ whole genome shotgun (WGS) entry which is preliminary data.</text>
</comment>
<dbReference type="Pfam" id="PF13460">
    <property type="entry name" value="NAD_binding_10"/>
    <property type="match status" value="1"/>
</dbReference>
<evidence type="ECO:0000313" key="2">
    <source>
        <dbReference type="EMBL" id="RDL33175.1"/>
    </source>
</evidence>
<dbReference type="SUPFAM" id="SSF51735">
    <property type="entry name" value="NAD(P)-binding Rossmann-fold domains"/>
    <property type="match status" value="1"/>
</dbReference>
<dbReference type="RefSeq" id="XP_031866668.1">
    <property type="nucleotide sequence ID" value="XM_032017237.1"/>
</dbReference>
<accession>A0A370TEQ7</accession>
<dbReference type="EMBL" id="NPIC01000009">
    <property type="protein sequence ID" value="RDL33175.1"/>
    <property type="molecule type" value="Genomic_DNA"/>
</dbReference>
<dbReference type="OrthoDB" id="3535423at2759"/>
<reference evidence="2 3" key="1">
    <citation type="journal article" date="2018" name="IMA Fungus">
        <title>IMA Genome-F 9: Draft genome sequence of Annulohypoxylon stygium, Aspergillus mulundensis, Berkeleyomyces basicola (syn. Thielaviopsis basicola), Ceratocystis smalleyi, two Cercospora beticola strains, Coleophoma cylindrospora, Fusarium fracticaudum, Phialophora cf. hyalina, and Morchella septimelata.</title>
        <authorList>
            <person name="Wingfield B.D."/>
            <person name="Bills G.F."/>
            <person name="Dong Y."/>
            <person name="Huang W."/>
            <person name="Nel W.J."/>
            <person name="Swalarsk-Parry B.S."/>
            <person name="Vaghefi N."/>
            <person name="Wilken P.M."/>
            <person name="An Z."/>
            <person name="de Beer Z.W."/>
            <person name="De Vos L."/>
            <person name="Chen L."/>
            <person name="Duong T.A."/>
            <person name="Gao Y."/>
            <person name="Hammerbacher A."/>
            <person name="Kikkert J.R."/>
            <person name="Li Y."/>
            <person name="Li H."/>
            <person name="Li K."/>
            <person name="Li Q."/>
            <person name="Liu X."/>
            <person name="Ma X."/>
            <person name="Naidoo K."/>
            <person name="Pethybridge S.J."/>
            <person name="Sun J."/>
            <person name="Steenkamp E.T."/>
            <person name="van der Nest M.A."/>
            <person name="van Wyk S."/>
            <person name="Wingfield M.J."/>
            <person name="Xiong C."/>
            <person name="Yue Q."/>
            <person name="Zhang X."/>
        </authorList>
    </citation>
    <scope>NUCLEOTIDE SEQUENCE [LARGE SCALE GENOMIC DNA]</scope>
    <source>
        <strain evidence="2 3">BP 5553</strain>
    </source>
</reference>